<feature type="region of interest" description="Disordered" evidence="1">
    <location>
        <begin position="1"/>
        <end position="52"/>
    </location>
</feature>
<feature type="compositionally biased region" description="Basic and acidic residues" evidence="1">
    <location>
        <begin position="1"/>
        <end position="11"/>
    </location>
</feature>
<reference evidence="2 3" key="1">
    <citation type="journal article" date="2021" name="Commun. Biol.">
        <title>The genome of Shorea leprosula (Dipterocarpaceae) highlights the ecological relevance of drought in aseasonal tropical rainforests.</title>
        <authorList>
            <person name="Ng K.K.S."/>
            <person name="Kobayashi M.J."/>
            <person name="Fawcett J.A."/>
            <person name="Hatakeyama M."/>
            <person name="Paape T."/>
            <person name="Ng C.H."/>
            <person name="Ang C.C."/>
            <person name="Tnah L.H."/>
            <person name="Lee C.T."/>
            <person name="Nishiyama T."/>
            <person name="Sese J."/>
            <person name="O'Brien M.J."/>
            <person name="Copetti D."/>
            <person name="Mohd Noor M.I."/>
            <person name="Ong R.C."/>
            <person name="Putra M."/>
            <person name="Sireger I.Z."/>
            <person name="Indrioko S."/>
            <person name="Kosugi Y."/>
            <person name="Izuno A."/>
            <person name="Isagi Y."/>
            <person name="Lee S.L."/>
            <person name="Shimizu K.K."/>
        </authorList>
    </citation>
    <scope>NUCLEOTIDE SEQUENCE [LARGE SCALE GENOMIC DNA]</scope>
    <source>
        <strain evidence="2">214</strain>
    </source>
</reference>
<evidence type="ECO:0000256" key="1">
    <source>
        <dbReference type="SAM" id="MobiDB-lite"/>
    </source>
</evidence>
<keyword evidence="3" id="KW-1185">Reference proteome</keyword>
<comment type="caution">
    <text evidence="2">The sequence shown here is derived from an EMBL/GenBank/DDBJ whole genome shotgun (WGS) entry which is preliminary data.</text>
</comment>
<sequence>MSSVGREKNEDEGGNWSSHGSSSKAPPQWWRTPAVTRQNKGKSMSKETRIWV</sequence>
<evidence type="ECO:0000313" key="2">
    <source>
        <dbReference type="EMBL" id="GKV06317.1"/>
    </source>
</evidence>
<dbReference type="EMBL" id="BPVZ01000025">
    <property type="protein sequence ID" value="GKV06317.1"/>
    <property type="molecule type" value="Genomic_DNA"/>
</dbReference>
<feature type="compositionally biased region" description="Polar residues" evidence="1">
    <location>
        <begin position="15"/>
        <end position="25"/>
    </location>
</feature>
<gene>
    <name evidence="2" type="ORF">SLEP1_g18218</name>
</gene>
<accession>A0AAV5IWU7</accession>
<proteinExistence type="predicted"/>
<name>A0AAV5IWU7_9ROSI</name>
<dbReference type="Proteomes" id="UP001054252">
    <property type="component" value="Unassembled WGS sequence"/>
</dbReference>
<protein>
    <submittedName>
        <fullName evidence="2">Uncharacterized protein</fullName>
    </submittedName>
</protein>
<dbReference type="AlphaFoldDB" id="A0AAV5IWU7"/>
<organism evidence="2 3">
    <name type="scientific">Rubroshorea leprosula</name>
    <dbReference type="NCBI Taxonomy" id="152421"/>
    <lineage>
        <taxon>Eukaryota</taxon>
        <taxon>Viridiplantae</taxon>
        <taxon>Streptophyta</taxon>
        <taxon>Embryophyta</taxon>
        <taxon>Tracheophyta</taxon>
        <taxon>Spermatophyta</taxon>
        <taxon>Magnoliopsida</taxon>
        <taxon>eudicotyledons</taxon>
        <taxon>Gunneridae</taxon>
        <taxon>Pentapetalae</taxon>
        <taxon>rosids</taxon>
        <taxon>malvids</taxon>
        <taxon>Malvales</taxon>
        <taxon>Dipterocarpaceae</taxon>
        <taxon>Rubroshorea</taxon>
    </lineage>
</organism>
<evidence type="ECO:0000313" key="3">
    <source>
        <dbReference type="Proteomes" id="UP001054252"/>
    </source>
</evidence>